<proteinExistence type="predicted"/>
<evidence type="ECO:0000256" key="1">
    <source>
        <dbReference type="SAM" id="MobiDB-lite"/>
    </source>
</evidence>
<dbReference type="Gramene" id="KCW72684">
    <property type="protein sequence ID" value="KCW72684"/>
    <property type="gene ID" value="EUGRSUZ_E01140"/>
</dbReference>
<feature type="region of interest" description="Disordered" evidence="1">
    <location>
        <begin position="1"/>
        <end position="25"/>
    </location>
</feature>
<protein>
    <submittedName>
        <fullName evidence="2">Uncharacterized protein</fullName>
    </submittedName>
</protein>
<dbReference type="InParanoid" id="A0A059C357"/>
<feature type="compositionally biased region" description="Basic and acidic residues" evidence="1">
    <location>
        <begin position="7"/>
        <end position="25"/>
    </location>
</feature>
<organism evidence="2">
    <name type="scientific">Eucalyptus grandis</name>
    <name type="common">Flooded gum</name>
    <dbReference type="NCBI Taxonomy" id="71139"/>
    <lineage>
        <taxon>Eukaryota</taxon>
        <taxon>Viridiplantae</taxon>
        <taxon>Streptophyta</taxon>
        <taxon>Embryophyta</taxon>
        <taxon>Tracheophyta</taxon>
        <taxon>Spermatophyta</taxon>
        <taxon>Magnoliopsida</taxon>
        <taxon>eudicotyledons</taxon>
        <taxon>Gunneridae</taxon>
        <taxon>Pentapetalae</taxon>
        <taxon>rosids</taxon>
        <taxon>malvids</taxon>
        <taxon>Myrtales</taxon>
        <taxon>Myrtaceae</taxon>
        <taxon>Myrtoideae</taxon>
        <taxon>Eucalypteae</taxon>
        <taxon>Eucalyptus</taxon>
    </lineage>
</organism>
<name>A0A059C357_EUCGR</name>
<accession>A0A059C357</accession>
<reference evidence="2" key="1">
    <citation type="submission" date="2013-07" db="EMBL/GenBank/DDBJ databases">
        <title>The genome of Eucalyptus grandis.</title>
        <authorList>
            <person name="Schmutz J."/>
            <person name="Hayes R."/>
            <person name="Myburg A."/>
            <person name="Tuskan G."/>
            <person name="Grattapaglia D."/>
            <person name="Rokhsar D.S."/>
        </authorList>
    </citation>
    <scope>NUCLEOTIDE SEQUENCE</scope>
    <source>
        <tissue evidence="2">Leaf extractions</tissue>
    </source>
</reference>
<gene>
    <name evidence="2" type="ORF">EUGRSUZ_E01140</name>
</gene>
<dbReference type="EMBL" id="KK198757">
    <property type="protein sequence ID" value="KCW72684.1"/>
    <property type="molecule type" value="Genomic_DNA"/>
</dbReference>
<dbReference type="AlphaFoldDB" id="A0A059C357"/>
<sequence>MTGQNRKRLDLMEIPEKENKREKEKEMPSLFIFPWGPGTTRLASNYKKVMAWKLPKHMSSRTLRHRMTSCALEFFGKKGLRVRILQDVKNWSR</sequence>
<evidence type="ECO:0000313" key="2">
    <source>
        <dbReference type="EMBL" id="KCW72684.1"/>
    </source>
</evidence>